<keyword evidence="2" id="KW-1185">Reference proteome</keyword>
<dbReference type="InterPro" id="IPR011200">
    <property type="entry name" value="UCP012608"/>
</dbReference>
<sequence>MAARSDTNDAPVMHMASVPEAIEWQARHAENGGAPGTARVIRALLPVLDSETAVGRRMTNWQGLTLEDAMPLRIHGGLHNLLVTGEDRRLEEVYAGRLTRQAAVDELVCELVQTYDTRLLPWLDGPPQTNEAGRSASIMAGLLWLAERVPARFEMLELGASAGVNTMMDRYRYDLGGVTVGPAKSPVLIAPEWRGNPPPAVDVEIASIRGCDVAPVDLTDPEAAMRLKSYVWPEMTARMGRIDAAIAMATERAPNVERMSGEDWVERELARPSQTGVTRVLFHSIVWQYLPPEGRERITRAVAQAATRATAGGPLAWLTLETNRRTFAHELRVRYWPGGAEDVLLAQSNPHGVWVDWFGE</sequence>
<proteinExistence type="predicted"/>
<comment type="caution">
    <text evidence="1">The sequence shown here is derived from an EMBL/GenBank/DDBJ whole genome shotgun (WGS) entry which is preliminary data.</text>
</comment>
<dbReference type="RefSeq" id="WP_230079930.1">
    <property type="nucleotide sequence ID" value="NZ_QBKA01000002.1"/>
</dbReference>
<dbReference type="Proteomes" id="UP000253727">
    <property type="component" value="Unassembled WGS sequence"/>
</dbReference>
<evidence type="ECO:0000313" key="1">
    <source>
        <dbReference type="EMBL" id="RDC60459.1"/>
    </source>
</evidence>
<accession>A0A369QC16</accession>
<organism evidence="1 2">
    <name type="scientific">Alteripontixanthobacter maritimus</name>
    <dbReference type="NCBI Taxonomy" id="2161824"/>
    <lineage>
        <taxon>Bacteria</taxon>
        <taxon>Pseudomonadati</taxon>
        <taxon>Pseudomonadota</taxon>
        <taxon>Alphaproteobacteria</taxon>
        <taxon>Sphingomonadales</taxon>
        <taxon>Erythrobacteraceae</taxon>
        <taxon>Alteripontixanthobacter</taxon>
    </lineage>
</organism>
<dbReference type="EMBL" id="QBKA01000002">
    <property type="protein sequence ID" value="RDC60459.1"/>
    <property type="molecule type" value="Genomic_DNA"/>
</dbReference>
<gene>
    <name evidence="1" type="ORF">HME9302_01666</name>
</gene>
<dbReference type="EC" id="3.1.1.29" evidence="1"/>
<reference evidence="1 2" key="1">
    <citation type="submission" date="2018-04" db="EMBL/GenBank/DDBJ databases">
        <title>Altererythrobacter sp. HME9302 genome sequencing and assembly.</title>
        <authorList>
            <person name="Kang H."/>
            <person name="Kim H."/>
            <person name="Joh K."/>
        </authorList>
    </citation>
    <scope>NUCLEOTIDE SEQUENCE [LARGE SCALE GENOMIC DNA]</scope>
    <source>
        <strain evidence="1 2">HME9302</strain>
    </source>
</reference>
<keyword evidence="1" id="KW-0378">Hydrolase</keyword>
<protein>
    <submittedName>
        <fullName evidence="1">Aminoacyl-tRNA hydrolase</fullName>
        <ecNumber evidence="1">3.1.1.29</ecNumber>
    </submittedName>
</protein>
<dbReference type="PIRSF" id="PIRSF012608">
    <property type="entry name" value="UCP012608"/>
    <property type="match status" value="1"/>
</dbReference>
<dbReference type="Pfam" id="PF10094">
    <property type="entry name" value="DUF2332"/>
    <property type="match status" value="1"/>
</dbReference>
<dbReference type="GO" id="GO:0004045">
    <property type="term" value="F:peptidyl-tRNA hydrolase activity"/>
    <property type="evidence" value="ECO:0007669"/>
    <property type="project" value="UniProtKB-EC"/>
</dbReference>
<name>A0A369QC16_9SPHN</name>
<evidence type="ECO:0000313" key="2">
    <source>
        <dbReference type="Proteomes" id="UP000253727"/>
    </source>
</evidence>
<dbReference type="AlphaFoldDB" id="A0A369QC16"/>